<dbReference type="CDD" id="cd17319">
    <property type="entry name" value="MFS_ExuT_GudP_like"/>
    <property type="match status" value="1"/>
</dbReference>
<comment type="caution">
    <text evidence="7">The sequence shown here is derived from an EMBL/GenBank/DDBJ whole genome shotgun (WGS) entry which is preliminary data.</text>
</comment>
<feature type="transmembrane region" description="Helical" evidence="5">
    <location>
        <begin position="238"/>
        <end position="259"/>
    </location>
</feature>
<feature type="transmembrane region" description="Helical" evidence="5">
    <location>
        <begin position="169"/>
        <end position="188"/>
    </location>
</feature>
<accession>A0A934QXE9</accession>
<feature type="domain" description="Major facilitator superfamily (MFS) profile" evidence="6">
    <location>
        <begin position="13"/>
        <end position="424"/>
    </location>
</feature>
<protein>
    <submittedName>
        <fullName evidence="7">MFS transporter</fullName>
    </submittedName>
</protein>
<evidence type="ECO:0000256" key="4">
    <source>
        <dbReference type="ARBA" id="ARBA00023136"/>
    </source>
</evidence>
<feature type="transmembrane region" description="Helical" evidence="5">
    <location>
        <begin position="134"/>
        <end position="163"/>
    </location>
</feature>
<keyword evidence="2 5" id="KW-0812">Transmembrane</keyword>
<gene>
    <name evidence="7" type="ORF">JHE00_23475</name>
</gene>
<feature type="transmembrane region" description="Helical" evidence="5">
    <location>
        <begin position="87"/>
        <end position="113"/>
    </location>
</feature>
<dbReference type="SUPFAM" id="SSF103473">
    <property type="entry name" value="MFS general substrate transporter"/>
    <property type="match status" value="1"/>
</dbReference>
<evidence type="ECO:0000256" key="1">
    <source>
        <dbReference type="ARBA" id="ARBA00004651"/>
    </source>
</evidence>
<feature type="transmembrane region" description="Helical" evidence="5">
    <location>
        <begin position="312"/>
        <end position="331"/>
    </location>
</feature>
<name>A0A934QXE9_9PSEU</name>
<feature type="transmembrane region" description="Helical" evidence="5">
    <location>
        <begin position="401"/>
        <end position="421"/>
    </location>
</feature>
<dbReference type="AlphaFoldDB" id="A0A934QXE9"/>
<dbReference type="Gene3D" id="1.20.1250.20">
    <property type="entry name" value="MFS general substrate transporter like domains"/>
    <property type="match status" value="2"/>
</dbReference>
<sequence>MEKRRRLPRRWYVVGANFSVLTLNYADRSAIAVAGPLMVADLGLSTSTFGWILSAFFLGYVPGVYLGGWAADRFGPRSVMAWAITGWSFFTALTAAGFNAIFLMAVRFLFGIAEGPQAPSTTKSLSNWFPRRNLATGIGFTYAAQPLGGAIGGPVTVAIIAAFDGSWRAPFIAFGLMGVLFLIGWWVVVRDTPGKDPRALPSEVEEMRRDEAEQRAAEESAGVVGKENVRKHLLNPQVLTVMFGLFGVIWLLYTFLNWFPLYVTQQHGVDLGGLAVATAVPWFCGALGMASSGLLADWVAKRTGGRIFLARKWTFIVTVLIVGVLLMLVGITTTATAAVVLMAAVLFVLYIPLGLPQSLIASLVPKSVFGSVFGFVLGTGNLAGIFSPVVIGYIVDGTGNWMLVFGIGAAIAVVPALVLAMQRTPAHLA</sequence>
<dbReference type="GO" id="GO:0005886">
    <property type="term" value="C:plasma membrane"/>
    <property type="evidence" value="ECO:0007669"/>
    <property type="project" value="UniProtKB-SubCell"/>
</dbReference>
<reference evidence="7" key="1">
    <citation type="submission" date="2020-12" db="EMBL/GenBank/DDBJ databases">
        <title>Prauserella sp. ASG 168, a novel actinomycete isolated from cave rock.</title>
        <authorList>
            <person name="Suriyachadkun C."/>
        </authorList>
    </citation>
    <scope>NUCLEOTIDE SEQUENCE</scope>
    <source>
        <strain evidence="7">ASG 168</strain>
    </source>
</reference>
<dbReference type="InterPro" id="IPR050382">
    <property type="entry name" value="MFS_Na/Anion_cotransporter"/>
</dbReference>
<evidence type="ECO:0000313" key="8">
    <source>
        <dbReference type="Proteomes" id="UP000635245"/>
    </source>
</evidence>
<evidence type="ECO:0000256" key="3">
    <source>
        <dbReference type="ARBA" id="ARBA00022989"/>
    </source>
</evidence>
<organism evidence="7 8">
    <name type="scientific">Prauserella cavernicola</name>
    <dbReference type="NCBI Taxonomy" id="2800127"/>
    <lineage>
        <taxon>Bacteria</taxon>
        <taxon>Bacillati</taxon>
        <taxon>Actinomycetota</taxon>
        <taxon>Actinomycetes</taxon>
        <taxon>Pseudonocardiales</taxon>
        <taxon>Pseudonocardiaceae</taxon>
        <taxon>Prauserella</taxon>
    </lineage>
</organism>
<keyword evidence="3 5" id="KW-1133">Transmembrane helix</keyword>
<dbReference type="InterPro" id="IPR036259">
    <property type="entry name" value="MFS_trans_sf"/>
</dbReference>
<dbReference type="Proteomes" id="UP000635245">
    <property type="component" value="Unassembled WGS sequence"/>
</dbReference>
<feature type="transmembrane region" description="Helical" evidence="5">
    <location>
        <begin position="367"/>
        <end position="395"/>
    </location>
</feature>
<evidence type="ECO:0000256" key="5">
    <source>
        <dbReference type="SAM" id="Phobius"/>
    </source>
</evidence>
<keyword evidence="8" id="KW-1185">Reference proteome</keyword>
<dbReference type="PROSITE" id="PS50850">
    <property type="entry name" value="MFS"/>
    <property type="match status" value="1"/>
</dbReference>
<feature type="transmembrane region" description="Helical" evidence="5">
    <location>
        <begin position="48"/>
        <end position="67"/>
    </location>
</feature>
<evidence type="ECO:0000259" key="6">
    <source>
        <dbReference type="PROSITE" id="PS50850"/>
    </source>
</evidence>
<evidence type="ECO:0000313" key="7">
    <source>
        <dbReference type="EMBL" id="MBK1787294.1"/>
    </source>
</evidence>
<dbReference type="PANTHER" id="PTHR11662:SF399">
    <property type="entry name" value="FI19708P1-RELATED"/>
    <property type="match status" value="1"/>
</dbReference>
<evidence type="ECO:0000256" key="2">
    <source>
        <dbReference type="ARBA" id="ARBA00022692"/>
    </source>
</evidence>
<feature type="transmembrane region" description="Helical" evidence="5">
    <location>
        <begin position="337"/>
        <end position="355"/>
    </location>
</feature>
<dbReference type="InterPro" id="IPR011701">
    <property type="entry name" value="MFS"/>
</dbReference>
<dbReference type="InterPro" id="IPR020846">
    <property type="entry name" value="MFS_dom"/>
</dbReference>
<keyword evidence="4 5" id="KW-0472">Membrane</keyword>
<feature type="transmembrane region" description="Helical" evidence="5">
    <location>
        <begin position="279"/>
        <end position="300"/>
    </location>
</feature>
<dbReference type="Pfam" id="PF07690">
    <property type="entry name" value="MFS_1"/>
    <property type="match status" value="1"/>
</dbReference>
<dbReference type="GO" id="GO:0022857">
    <property type="term" value="F:transmembrane transporter activity"/>
    <property type="evidence" value="ECO:0007669"/>
    <property type="project" value="InterPro"/>
</dbReference>
<dbReference type="RefSeq" id="WP_200321752.1">
    <property type="nucleotide sequence ID" value="NZ_JAENJH010000006.1"/>
</dbReference>
<comment type="subcellular location">
    <subcellularLocation>
        <location evidence="1">Cell membrane</location>
        <topology evidence="1">Multi-pass membrane protein</topology>
    </subcellularLocation>
</comment>
<proteinExistence type="predicted"/>
<dbReference type="EMBL" id="JAENJH010000006">
    <property type="protein sequence ID" value="MBK1787294.1"/>
    <property type="molecule type" value="Genomic_DNA"/>
</dbReference>
<dbReference type="PANTHER" id="PTHR11662">
    <property type="entry name" value="SOLUTE CARRIER FAMILY 17"/>
    <property type="match status" value="1"/>
</dbReference>